<dbReference type="EMBL" id="FOXF01000029">
    <property type="protein sequence ID" value="SFP49670.1"/>
    <property type="molecule type" value="Genomic_DNA"/>
</dbReference>
<reference evidence="2 3" key="1">
    <citation type="submission" date="2016-10" db="EMBL/GenBank/DDBJ databases">
        <authorList>
            <person name="Varghese N."/>
            <person name="Submissions S."/>
        </authorList>
    </citation>
    <scope>NUCLEOTIDE SEQUENCE [LARGE SCALE GENOMIC DNA]</scope>
    <source>
        <strain evidence="2 3">DSM 1361</strain>
    </source>
</reference>
<protein>
    <submittedName>
        <fullName evidence="2">Uncharacterized protein</fullName>
    </submittedName>
</protein>
<organism evidence="2 3">
    <name type="scientific">Ruminobacter amylophilus</name>
    <dbReference type="NCBI Taxonomy" id="867"/>
    <lineage>
        <taxon>Bacteria</taxon>
        <taxon>Pseudomonadati</taxon>
        <taxon>Pseudomonadota</taxon>
        <taxon>Gammaproteobacteria</taxon>
        <taxon>Aeromonadales</taxon>
        <taxon>Succinivibrionaceae</taxon>
        <taxon>Ruminobacter</taxon>
    </lineage>
</organism>
<keyword evidence="3" id="KW-1185">Reference proteome</keyword>
<accession>A0A662ZJG5</accession>
<name>A0A662ZJG5_9GAMM</name>
<sequence>MQSISEISQTMYSVQQNISSTVVNINSDFTDLSRQADKAGKDITDGFTASAEAIKQAGDSAKKSEEANPAFLRNAKHMEHVIIDVLSIFIMVMLNLYEVR</sequence>
<feature type="transmembrane region" description="Helical" evidence="1">
    <location>
        <begin position="81"/>
        <end position="97"/>
    </location>
</feature>
<keyword evidence="1" id="KW-1133">Transmembrane helix</keyword>
<dbReference type="RefSeq" id="WP_093142540.1">
    <property type="nucleotide sequence ID" value="NZ_FOXF01000029.1"/>
</dbReference>
<dbReference type="AlphaFoldDB" id="A0A662ZJG5"/>
<keyword evidence="1" id="KW-0812">Transmembrane</keyword>
<proteinExistence type="predicted"/>
<evidence type="ECO:0000313" key="2">
    <source>
        <dbReference type="EMBL" id="SFP49670.1"/>
    </source>
</evidence>
<gene>
    <name evidence="2" type="ORF">SAMN02910344_01538</name>
</gene>
<dbReference type="Proteomes" id="UP000243745">
    <property type="component" value="Unassembled WGS sequence"/>
</dbReference>
<evidence type="ECO:0000256" key="1">
    <source>
        <dbReference type="SAM" id="Phobius"/>
    </source>
</evidence>
<evidence type="ECO:0000313" key="3">
    <source>
        <dbReference type="Proteomes" id="UP000243745"/>
    </source>
</evidence>
<keyword evidence="1" id="KW-0472">Membrane</keyword>